<dbReference type="InterPro" id="IPR036859">
    <property type="entry name" value="CAP-Gly_dom_sf"/>
</dbReference>
<dbReference type="Proteomes" id="UP000663829">
    <property type="component" value="Unassembled WGS sequence"/>
</dbReference>
<name>A0A815ANV9_9BILA</name>
<dbReference type="EMBL" id="CAJOBC010018525">
    <property type="protein sequence ID" value="CAF4037576.1"/>
    <property type="molecule type" value="Genomic_DNA"/>
</dbReference>
<evidence type="ECO:0008006" key="5">
    <source>
        <dbReference type="Google" id="ProtNLM"/>
    </source>
</evidence>
<comment type="caution">
    <text evidence="2">The sequence shown here is derived from an EMBL/GenBank/DDBJ whole genome shotgun (WGS) entry which is preliminary data.</text>
</comment>
<accession>A0A815ANV9</accession>
<gene>
    <name evidence="2" type="ORF">GPM918_LOCUS26582</name>
    <name evidence="3" type="ORF">SRO942_LOCUS26761</name>
</gene>
<feature type="compositionally biased region" description="Basic and acidic residues" evidence="1">
    <location>
        <begin position="268"/>
        <end position="285"/>
    </location>
</feature>
<dbReference type="SUPFAM" id="SSF74924">
    <property type="entry name" value="Cap-Gly domain"/>
    <property type="match status" value="1"/>
</dbReference>
<organism evidence="2 4">
    <name type="scientific">Didymodactylos carnosus</name>
    <dbReference type="NCBI Taxonomy" id="1234261"/>
    <lineage>
        <taxon>Eukaryota</taxon>
        <taxon>Metazoa</taxon>
        <taxon>Spiralia</taxon>
        <taxon>Gnathifera</taxon>
        <taxon>Rotifera</taxon>
        <taxon>Eurotatoria</taxon>
        <taxon>Bdelloidea</taxon>
        <taxon>Philodinida</taxon>
        <taxon>Philodinidae</taxon>
        <taxon>Didymodactylos</taxon>
    </lineage>
</organism>
<evidence type="ECO:0000313" key="3">
    <source>
        <dbReference type="EMBL" id="CAF4037576.1"/>
    </source>
</evidence>
<evidence type="ECO:0000256" key="1">
    <source>
        <dbReference type="SAM" id="MobiDB-lite"/>
    </source>
</evidence>
<feature type="region of interest" description="Disordered" evidence="1">
    <location>
        <begin position="227"/>
        <end position="295"/>
    </location>
</feature>
<evidence type="ECO:0000313" key="4">
    <source>
        <dbReference type="Proteomes" id="UP000663829"/>
    </source>
</evidence>
<dbReference type="EMBL" id="CAJNOQ010010769">
    <property type="protein sequence ID" value="CAF1260528.1"/>
    <property type="molecule type" value="Genomic_DNA"/>
</dbReference>
<proteinExistence type="predicted"/>
<dbReference type="Proteomes" id="UP000681722">
    <property type="component" value="Unassembled WGS sequence"/>
</dbReference>
<protein>
    <recommendedName>
        <fullName evidence="5">B box-type domain-containing protein</fullName>
    </recommendedName>
</protein>
<dbReference type="OrthoDB" id="2130750at2759"/>
<evidence type="ECO:0000313" key="2">
    <source>
        <dbReference type="EMBL" id="CAF1260528.1"/>
    </source>
</evidence>
<feature type="compositionally biased region" description="Basic and acidic residues" evidence="1">
    <location>
        <begin position="249"/>
        <end position="259"/>
    </location>
</feature>
<dbReference type="AlphaFoldDB" id="A0A815ANV9"/>
<sequence>MSTASRVQCIKCTKNASITTCHGCLAELCRRCFNDHRQDLSKELDHVVYEHDMVKQQFETPNKNDSHRLLKQIDELEKDSTDKINQLAERCRIDVVKLLDKNKDQLIDRFRKISNSIRKGRDDEDYVERDLSKWMAGLKELKDELIKPSNFRVEEDKQQSPWIQKIRVSEDFHDQAKVKDEIGGYDDRQYSSVPYPSQTEISQSCLSFLTPLYQDVCGVTCSYALPSGNKRGDRRTTTEYRQNSTSRAYKRDIDMKEQQQQEQYPTDRSNEHRQRRLSGDSDRMPQESSDSDIYLHKRPYAPTTISDIDLNDVVKFSRPGGKISQGVVKYIGTLPGKFDLYLGLELEDEGVFVGFSKVIMAWRDRQS</sequence>
<reference evidence="2" key="1">
    <citation type="submission" date="2021-02" db="EMBL/GenBank/DDBJ databases">
        <authorList>
            <person name="Nowell W R."/>
        </authorList>
    </citation>
    <scope>NUCLEOTIDE SEQUENCE</scope>
</reference>
<keyword evidence="4" id="KW-1185">Reference proteome</keyword>